<dbReference type="Gene3D" id="2.40.50.140">
    <property type="entry name" value="Nucleic acid-binding proteins"/>
    <property type="match status" value="1"/>
</dbReference>
<protein>
    <recommendedName>
        <fullName evidence="5">Methionine--tRNA ligase</fullName>
        <ecNumber evidence="4">6.1.1.10</ecNumber>
    </recommendedName>
    <alternativeName>
        <fullName evidence="14">Methionyl-tRNA synthetase</fullName>
    </alternativeName>
</protein>
<dbReference type="GO" id="GO:0005737">
    <property type="term" value="C:cytoplasm"/>
    <property type="evidence" value="ECO:0007669"/>
    <property type="project" value="UniProtKB-SubCell"/>
</dbReference>
<dbReference type="PANTHER" id="PTHR11586">
    <property type="entry name" value="TRNA-AMINOACYLATION COFACTOR ARC1 FAMILY MEMBER"/>
    <property type="match status" value="1"/>
</dbReference>
<keyword evidence="10" id="KW-0067">ATP-binding</keyword>
<dbReference type="Pfam" id="PF01588">
    <property type="entry name" value="tRNA_bind"/>
    <property type="match status" value="1"/>
</dbReference>
<evidence type="ECO:0000256" key="8">
    <source>
        <dbReference type="ARBA" id="ARBA00022598"/>
    </source>
</evidence>
<evidence type="ECO:0000259" key="17">
    <source>
        <dbReference type="PROSITE" id="PS50886"/>
    </source>
</evidence>
<evidence type="ECO:0000256" key="9">
    <source>
        <dbReference type="ARBA" id="ARBA00022741"/>
    </source>
</evidence>
<name>A0A2M8DNK4_9BACT</name>
<keyword evidence="9" id="KW-0547">Nucleotide-binding</keyword>
<comment type="caution">
    <text evidence="18">The sequence shown here is derived from an EMBL/GenBank/DDBJ whole genome shotgun (WGS) entry which is preliminary data.</text>
</comment>
<dbReference type="EMBL" id="PFTB01000011">
    <property type="protein sequence ID" value="PJB99683.1"/>
    <property type="molecule type" value="Genomic_DNA"/>
</dbReference>
<dbReference type="InterPro" id="IPR002547">
    <property type="entry name" value="tRNA-bd_dom"/>
</dbReference>
<dbReference type="AlphaFoldDB" id="A0A2M8DNK4"/>
<dbReference type="GO" id="GO:0000049">
    <property type="term" value="F:tRNA binding"/>
    <property type="evidence" value="ECO:0007669"/>
    <property type="project" value="UniProtKB-UniRule"/>
</dbReference>
<dbReference type="GO" id="GO:0005524">
    <property type="term" value="F:ATP binding"/>
    <property type="evidence" value="ECO:0007669"/>
    <property type="project" value="UniProtKB-KW"/>
</dbReference>
<dbReference type="InterPro" id="IPR012340">
    <property type="entry name" value="NA-bd_OB-fold"/>
</dbReference>
<dbReference type="FunFam" id="2.40.50.140:FF:000042">
    <property type="entry name" value="Methionine--tRNA ligase"/>
    <property type="match status" value="1"/>
</dbReference>
<comment type="function">
    <text evidence="1">Is required not only for elongation of protein synthesis but also for the initiation of all mRNA translation through initiator tRNA(fMet) aminoacylation.</text>
</comment>
<dbReference type="CDD" id="cd02800">
    <property type="entry name" value="tRNA_bind_EcMetRS_like"/>
    <property type="match status" value="1"/>
</dbReference>
<evidence type="ECO:0000256" key="13">
    <source>
        <dbReference type="ARBA" id="ARBA00023146"/>
    </source>
</evidence>
<comment type="subcellular location">
    <subcellularLocation>
        <location evidence="2">Cytoplasm</location>
    </subcellularLocation>
</comment>
<organism evidence="18 19">
    <name type="scientific">Candidatus Nealsonbacteria bacterium CG_4_9_14_0_8_um_filter_35_12</name>
    <dbReference type="NCBI Taxonomy" id="1974692"/>
    <lineage>
        <taxon>Bacteria</taxon>
        <taxon>Candidatus Nealsoniibacteriota</taxon>
    </lineage>
</organism>
<evidence type="ECO:0000256" key="3">
    <source>
        <dbReference type="ARBA" id="ARBA00011738"/>
    </source>
</evidence>
<comment type="subunit">
    <text evidence="3">Homodimer.</text>
</comment>
<dbReference type="InterPro" id="IPR051270">
    <property type="entry name" value="Tyrosine-tRNA_ligase_regulator"/>
</dbReference>
<evidence type="ECO:0000256" key="11">
    <source>
        <dbReference type="ARBA" id="ARBA00022884"/>
    </source>
</evidence>
<evidence type="ECO:0000256" key="7">
    <source>
        <dbReference type="ARBA" id="ARBA00022555"/>
    </source>
</evidence>
<evidence type="ECO:0000256" key="16">
    <source>
        <dbReference type="PROSITE-ProRule" id="PRU00209"/>
    </source>
</evidence>
<comment type="catalytic activity">
    <reaction evidence="15">
        <text>tRNA(Met) + L-methionine + ATP = L-methionyl-tRNA(Met) + AMP + diphosphate</text>
        <dbReference type="Rhea" id="RHEA:13481"/>
        <dbReference type="Rhea" id="RHEA-COMP:9667"/>
        <dbReference type="Rhea" id="RHEA-COMP:9698"/>
        <dbReference type="ChEBI" id="CHEBI:30616"/>
        <dbReference type="ChEBI" id="CHEBI:33019"/>
        <dbReference type="ChEBI" id="CHEBI:57844"/>
        <dbReference type="ChEBI" id="CHEBI:78442"/>
        <dbReference type="ChEBI" id="CHEBI:78530"/>
        <dbReference type="ChEBI" id="CHEBI:456215"/>
        <dbReference type="EC" id="6.1.1.10"/>
    </reaction>
</comment>
<dbReference type="InterPro" id="IPR004495">
    <property type="entry name" value="Met-tRNA-synth_bsu_C"/>
</dbReference>
<dbReference type="PANTHER" id="PTHR11586:SF37">
    <property type="entry name" value="TRNA-BINDING DOMAIN-CONTAINING PROTEIN"/>
    <property type="match status" value="1"/>
</dbReference>
<dbReference type="PROSITE" id="PS50886">
    <property type="entry name" value="TRBD"/>
    <property type="match status" value="1"/>
</dbReference>
<keyword evidence="7 16" id="KW-0820">tRNA-binding</keyword>
<keyword evidence="11 16" id="KW-0694">RNA-binding</keyword>
<proteinExistence type="predicted"/>
<dbReference type="Proteomes" id="UP000228875">
    <property type="component" value="Unassembled WGS sequence"/>
</dbReference>
<dbReference type="GO" id="GO:0006431">
    <property type="term" value="P:methionyl-tRNA aminoacylation"/>
    <property type="evidence" value="ECO:0007669"/>
    <property type="project" value="InterPro"/>
</dbReference>
<evidence type="ECO:0000256" key="1">
    <source>
        <dbReference type="ARBA" id="ARBA00003314"/>
    </source>
</evidence>
<sequence>MISFEDFQKIDLRVAKIIEAENVEGSEKLLKLKIDLGSEIRQIVAGIAKFYKPEDLIGKEIIVVANLEPKVLRGLESQGMLLAAETEGTISLLIPDQEVLPGAKIH</sequence>
<dbReference type="NCBIfam" id="TIGR00399">
    <property type="entry name" value="metG_C_term"/>
    <property type="match status" value="1"/>
</dbReference>
<dbReference type="EC" id="6.1.1.10" evidence="4"/>
<gene>
    <name evidence="18" type="primary">metG</name>
    <name evidence="18" type="ORF">CO077_00450</name>
</gene>
<evidence type="ECO:0000313" key="19">
    <source>
        <dbReference type="Proteomes" id="UP000228875"/>
    </source>
</evidence>
<keyword evidence="13" id="KW-0030">Aminoacyl-tRNA synthetase</keyword>
<evidence type="ECO:0000256" key="12">
    <source>
        <dbReference type="ARBA" id="ARBA00022917"/>
    </source>
</evidence>
<evidence type="ECO:0000256" key="15">
    <source>
        <dbReference type="ARBA" id="ARBA00047364"/>
    </source>
</evidence>
<keyword evidence="8 18" id="KW-0436">Ligase</keyword>
<accession>A0A2M8DNK4</accession>
<keyword evidence="12" id="KW-0648">Protein biosynthesis</keyword>
<keyword evidence="6" id="KW-0963">Cytoplasm</keyword>
<evidence type="ECO:0000256" key="4">
    <source>
        <dbReference type="ARBA" id="ARBA00012838"/>
    </source>
</evidence>
<dbReference type="GO" id="GO:0004825">
    <property type="term" value="F:methionine-tRNA ligase activity"/>
    <property type="evidence" value="ECO:0007669"/>
    <property type="project" value="UniProtKB-EC"/>
</dbReference>
<evidence type="ECO:0000256" key="5">
    <source>
        <dbReference type="ARBA" id="ARBA00018753"/>
    </source>
</evidence>
<feature type="domain" description="TRNA-binding" evidence="17">
    <location>
        <begin position="6"/>
        <end position="106"/>
    </location>
</feature>
<evidence type="ECO:0000256" key="10">
    <source>
        <dbReference type="ARBA" id="ARBA00022840"/>
    </source>
</evidence>
<evidence type="ECO:0000256" key="6">
    <source>
        <dbReference type="ARBA" id="ARBA00022490"/>
    </source>
</evidence>
<evidence type="ECO:0000256" key="2">
    <source>
        <dbReference type="ARBA" id="ARBA00004496"/>
    </source>
</evidence>
<dbReference type="SUPFAM" id="SSF50249">
    <property type="entry name" value="Nucleic acid-binding proteins"/>
    <property type="match status" value="1"/>
</dbReference>
<reference evidence="19" key="1">
    <citation type="submission" date="2017-09" db="EMBL/GenBank/DDBJ databases">
        <title>Depth-based differentiation of microbial function through sediment-hosted aquifers and enrichment of novel symbionts in the deep terrestrial subsurface.</title>
        <authorList>
            <person name="Probst A.J."/>
            <person name="Ladd B."/>
            <person name="Jarett J.K."/>
            <person name="Geller-Mcgrath D.E."/>
            <person name="Sieber C.M.K."/>
            <person name="Emerson J.B."/>
            <person name="Anantharaman K."/>
            <person name="Thomas B.C."/>
            <person name="Malmstrom R."/>
            <person name="Stieglmeier M."/>
            <person name="Klingl A."/>
            <person name="Woyke T."/>
            <person name="Ryan C.M."/>
            <person name="Banfield J.F."/>
        </authorList>
    </citation>
    <scope>NUCLEOTIDE SEQUENCE [LARGE SCALE GENOMIC DNA]</scope>
</reference>
<evidence type="ECO:0000313" key="18">
    <source>
        <dbReference type="EMBL" id="PJB99683.1"/>
    </source>
</evidence>
<evidence type="ECO:0000256" key="14">
    <source>
        <dbReference type="ARBA" id="ARBA00030904"/>
    </source>
</evidence>